<gene>
    <name evidence="1" type="ORF">BN2476_860003</name>
</gene>
<proteinExistence type="predicted"/>
<name>A0A1N7STB6_9BURK</name>
<sequence length="37" mass="4215">MILYWDDAMKQTVHRALTQTGEAPASAPARNFFPLYC</sequence>
<comment type="caution">
    <text evidence="1">The sequence shown here is derived from an EMBL/GenBank/DDBJ whole genome shotgun (WGS) entry which is preliminary data.</text>
</comment>
<dbReference type="Proteomes" id="UP000195569">
    <property type="component" value="Unassembled WGS sequence"/>
</dbReference>
<dbReference type="EMBL" id="CYGY02000086">
    <property type="protein sequence ID" value="SIT50633.1"/>
    <property type="molecule type" value="Genomic_DNA"/>
</dbReference>
<organism evidence="1 2">
    <name type="scientific">Paraburkholderia piptadeniae</name>
    <dbReference type="NCBI Taxonomy" id="1701573"/>
    <lineage>
        <taxon>Bacteria</taxon>
        <taxon>Pseudomonadati</taxon>
        <taxon>Pseudomonadota</taxon>
        <taxon>Betaproteobacteria</taxon>
        <taxon>Burkholderiales</taxon>
        <taxon>Burkholderiaceae</taxon>
        <taxon>Paraburkholderia</taxon>
    </lineage>
</organism>
<dbReference type="AlphaFoldDB" id="A0A1N7STB6"/>
<evidence type="ECO:0000313" key="1">
    <source>
        <dbReference type="EMBL" id="SIT50633.1"/>
    </source>
</evidence>
<keyword evidence="2" id="KW-1185">Reference proteome</keyword>
<reference evidence="1" key="1">
    <citation type="submission" date="2016-12" db="EMBL/GenBank/DDBJ databases">
        <authorList>
            <person name="Moulin L."/>
        </authorList>
    </citation>
    <scope>NUCLEOTIDE SEQUENCE [LARGE SCALE GENOMIC DNA]</scope>
    <source>
        <strain evidence="1">STM 7183</strain>
    </source>
</reference>
<evidence type="ECO:0000313" key="2">
    <source>
        <dbReference type="Proteomes" id="UP000195569"/>
    </source>
</evidence>
<accession>A0A1N7STB6</accession>
<protein>
    <submittedName>
        <fullName evidence="1">Uncharacterized protein</fullName>
    </submittedName>
</protein>